<dbReference type="Proteomes" id="UP001430953">
    <property type="component" value="Unassembled WGS sequence"/>
</dbReference>
<name>A0AAW2FZL4_9HYME</name>
<dbReference type="EMBL" id="JADYXP020000007">
    <property type="protein sequence ID" value="KAL0119475.1"/>
    <property type="molecule type" value="Genomic_DNA"/>
</dbReference>
<feature type="signal peptide" evidence="2">
    <location>
        <begin position="1"/>
        <end position="24"/>
    </location>
</feature>
<feature type="chain" id="PRO_5043979936" evidence="2">
    <location>
        <begin position="25"/>
        <end position="157"/>
    </location>
</feature>
<evidence type="ECO:0000313" key="4">
    <source>
        <dbReference type="Proteomes" id="UP001430953"/>
    </source>
</evidence>
<organism evidence="3 4">
    <name type="scientific">Cardiocondyla obscurior</name>
    <dbReference type="NCBI Taxonomy" id="286306"/>
    <lineage>
        <taxon>Eukaryota</taxon>
        <taxon>Metazoa</taxon>
        <taxon>Ecdysozoa</taxon>
        <taxon>Arthropoda</taxon>
        <taxon>Hexapoda</taxon>
        <taxon>Insecta</taxon>
        <taxon>Pterygota</taxon>
        <taxon>Neoptera</taxon>
        <taxon>Endopterygota</taxon>
        <taxon>Hymenoptera</taxon>
        <taxon>Apocrita</taxon>
        <taxon>Aculeata</taxon>
        <taxon>Formicoidea</taxon>
        <taxon>Formicidae</taxon>
        <taxon>Myrmicinae</taxon>
        <taxon>Cardiocondyla</taxon>
    </lineage>
</organism>
<protein>
    <submittedName>
        <fullName evidence="3">Uncharacterized protein</fullName>
    </submittedName>
</protein>
<comment type="caution">
    <text evidence="3">The sequence shown here is derived from an EMBL/GenBank/DDBJ whole genome shotgun (WGS) entry which is preliminary data.</text>
</comment>
<accession>A0AAW2FZL4</accession>
<keyword evidence="1" id="KW-0175">Coiled coil</keyword>
<evidence type="ECO:0000256" key="1">
    <source>
        <dbReference type="SAM" id="Coils"/>
    </source>
</evidence>
<gene>
    <name evidence="3" type="ORF">PUN28_007758</name>
</gene>
<keyword evidence="4" id="KW-1185">Reference proteome</keyword>
<sequence length="157" mass="18128">MTVINGYMKTTLWFLISLVYLVCSEQVFTARNVNDVDFSKSRLATVLPYQLLNDDSKKLGVQNTNAKINELEIDRESIMDQANNIQNINVIQKIKSEDWEKINSVLKSDEIKLTELSNIAEENENHNRYQRCITNIKKKPTKNLLKVLIALIKKLSN</sequence>
<keyword evidence="2" id="KW-0732">Signal</keyword>
<evidence type="ECO:0000256" key="2">
    <source>
        <dbReference type="SAM" id="SignalP"/>
    </source>
</evidence>
<evidence type="ECO:0000313" key="3">
    <source>
        <dbReference type="EMBL" id="KAL0119475.1"/>
    </source>
</evidence>
<dbReference type="AlphaFoldDB" id="A0AAW2FZL4"/>
<proteinExistence type="predicted"/>
<reference evidence="3 4" key="1">
    <citation type="submission" date="2023-03" db="EMBL/GenBank/DDBJ databases">
        <title>High recombination rates correlate with genetic variation in Cardiocondyla obscurior ants.</title>
        <authorList>
            <person name="Errbii M."/>
        </authorList>
    </citation>
    <scope>NUCLEOTIDE SEQUENCE [LARGE SCALE GENOMIC DNA]</scope>
    <source>
        <strain evidence="3">Alpha-2009</strain>
        <tissue evidence="3">Whole body</tissue>
    </source>
</reference>
<feature type="coiled-coil region" evidence="1">
    <location>
        <begin position="61"/>
        <end position="88"/>
    </location>
</feature>